<sequence>MSGFCAPYTILNGATNDQRSKEGRDQEDRQICHLCEAFVSQSTNVIRKIFLSMLLTIISITFGIIGYVCVSLGNLSDVCAKHVKPRTISVRFGRLDTSIATESSL</sequence>
<organism evidence="2 3">
    <name type="scientific">Trichonephila clavipes</name>
    <name type="common">Golden silk orbweaver</name>
    <name type="synonym">Nephila clavipes</name>
    <dbReference type="NCBI Taxonomy" id="2585209"/>
    <lineage>
        <taxon>Eukaryota</taxon>
        <taxon>Metazoa</taxon>
        <taxon>Ecdysozoa</taxon>
        <taxon>Arthropoda</taxon>
        <taxon>Chelicerata</taxon>
        <taxon>Arachnida</taxon>
        <taxon>Araneae</taxon>
        <taxon>Araneomorphae</taxon>
        <taxon>Entelegynae</taxon>
        <taxon>Araneoidea</taxon>
        <taxon>Nephilidae</taxon>
        <taxon>Trichonephila</taxon>
    </lineage>
</organism>
<name>A0A8X6SZF0_TRICX</name>
<dbReference type="Proteomes" id="UP000887159">
    <property type="component" value="Unassembled WGS sequence"/>
</dbReference>
<keyword evidence="1" id="KW-1133">Transmembrane helix</keyword>
<dbReference type="AlphaFoldDB" id="A0A8X6SZF0"/>
<dbReference type="EMBL" id="BMAU01021335">
    <property type="protein sequence ID" value="GFY15603.1"/>
    <property type="molecule type" value="Genomic_DNA"/>
</dbReference>
<keyword evidence="1" id="KW-0812">Transmembrane</keyword>
<feature type="transmembrane region" description="Helical" evidence="1">
    <location>
        <begin position="49"/>
        <end position="68"/>
    </location>
</feature>
<evidence type="ECO:0000256" key="1">
    <source>
        <dbReference type="SAM" id="Phobius"/>
    </source>
</evidence>
<evidence type="ECO:0000313" key="3">
    <source>
        <dbReference type="Proteomes" id="UP000887159"/>
    </source>
</evidence>
<proteinExistence type="predicted"/>
<protein>
    <submittedName>
        <fullName evidence="2">Uncharacterized protein</fullName>
    </submittedName>
</protein>
<comment type="caution">
    <text evidence="2">The sequence shown here is derived from an EMBL/GenBank/DDBJ whole genome shotgun (WGS) entry which is preliminary data.</text>
</comment>
<keyword evidence="3" id="KW-1185">Reference proteome</keyword>
<accession>A0A8X6SZF0</accession>
<gene>
    <name evidence="2" type="ORF">TNCV_1282511</name>
</gene>
<keyword evidence="1" id="KW-0472">Membrane</keyword>
<evidence type="ECO:0000313" key="2">
    <source>
        <dbReference type="EMBL" id="GFY15603.1"/>
    </source>
</evidence>
<reference evidence="2" key="1">
    <citation type="submission" date="2020-08" db="EMBL/GenBank/DDBJ databases">
        <title>Multicomponent nature underlies the extraordinary mechanical properties of spider dragline silk.</title>
        <authorList>
            <person name="Kono N."/>
            <person name="Nakamura H."/>
            <person name="Mori M."/>
            <person name="Yoshida Y."/>
            <person name="Ohtoshi R."/>
            <person name="Malay A.D."/>
            <person name="Moran D.A.P."/>
            <person name="Tomita M."/>
            <person name="Numata K."/>
            <person name="Arakawa K."/>
        </authorList>
    </citation>
    <scope>NUCLEOTIDE SEQUENCE</scope>
</reference>